<comment type="caution">
    <text evidence="9">The sequence shown here is derived from an EMBL/GenBank/DDBJ whole genome shotgun (WGS) entry which is preliminary data.</text>
</comment>
<evidence type="ECO:0000256" key="6">
    <source>
        <dbReference type="ARBA" id="ARBA00023237"/>
    </source>
</evidence>
<dbReference type="InterPro" id="IPR037066">
    <property type="entry name" value="Plug_dom_sf"/>
</dbReference>
<dbReference type="InterPro" id="IPR036942">
    <property type="entry name" value="Beta-barrel_TonB_sf"/>
</dbReference>
<feature type="domain" description="TonB-dependent receptor plug" evidence="8">
    <location>
        <begin position="235"/>
        <end position="377"/>
    </location>
</feature>
<gene>
    <name evidence="9" type="ORF">FO440_09955</name>
</gene>
<dbReference type="Gene3D" id="2.40.170.20">
    <property type="entry name" value="TonB-dependent receptor, beta-barrel domain"/>
    <property type="match status" value="1"/>
</dbReference>
<organism evidence="9 10">
    <name type="scientific">Mucilaginibacter corticis</name>
    <dbReference type="NCBI Taxonomy" id="2597670"/>
    <lineage>
        <taxon>Bacteria</taxon>
        <taxon>Pseudomonadati</taxon>
        <taxon>Bacteroidota</taxon>
        <taxon>Sphingobacteriia</taxon>
        <taxon>Sphingobacteriales</taxon>
        <taxon>Sphingobacteriaceae</taxon>
        <taxon>Mucilaginibacter</taxon>
    </lineage>
</organism>
<evidence type="ECO:0000313" key="10">
    <source>
        <dbReference type="Proteomes" id="UP000318733"/>
    </source>
</evidence>
<keyword evidence="4 7" id="KW-0812">Transmembrane</keyword>
<sequence>MYNFYSQFVRQNRTSKFLLVMKLTNLIMILAIMQVSAITRAQKVTIAVKNAQLATVLQQIRAQTSYDFVYKTKTLENALPVTINASNQDLKKVLDEIFKNQPISYSIEDNLVVFKPKELSPLTQLKEKIVSMLDFNKDIKGRVSDSTNLLLPGASITLKNANYTRTALSDNNGYFEIPAVPDGNYTLTVTFVGYEKYQIPLNTKAFEGSLSIVLAKATSPLDQVQVIAYGNNTKRFSVGSVATVTSETIEKQPVTNVLLALEGQVPGLMVTPTGGAPGSAVKLQIRGQNSLRPTSSQFAPRPYDQPLFIVDGVPFATQNQSVGNLLTYYLTGNQQSVIPGNGVSALGIIDPADIESISVLKDADATSIYGSQGANGVILITTKKGKPGKAQMAVNVNSGFNAPTRSLQMMNTAQFLSLRREALAVDKVTLTPSNANTYPDLQLFDASRSVNWYNRFLDRTPFNTDVHASFSGGEKNTTFILSGGYNHTTYNFPGDFADNRLTLHSAYTYHSTNNKLSVQFGADYAYDKNNASAAPSVAAAMALVPNFPEMVDPQGNLIWSYRNYHFSNLNQYSKLRQPASVQMYNLNNTARLAYQIIPNLSISTNIGYSRTDNKNYAAMPKNTLDPFTTYLQSSATFTNSSYQAINIEPQATYEHQLGSGVLSALIGGTYKKQFSNSNTLTGSNYPNDDLLNSVGGAANIYAYDSNSIYKYTAIYARIGYLYDQKYIINLTGRRDGSSNFGPAHQFGNFGSIGLGWIFSEESSVKSNLPFLSFGKLSANYGTNGTDGVAPYSYQAFYDVAYPTQYDTYQGARPFLPSNLYNPNYSWSIKKSYNVAVDLGFFGDRLLFNATGYLNRTSDELINYALPTQTGFPGVLGNFPATLQNKGLEFTINSTNIKTSNFKWNSTFNIGLNKNTLAAFPGLATSSYSQLYQIGKSPNLFYGYRYKGVNPTTGLFEFYKADGTVTSKPTQSNVAAGGDQQPLFDLDPKFSGGFGNTITYKNFSLTVYCQFASQMANNYLAGIYSYASPGSFNNLPTAVIGKYWQKPGDNAIMQRLIGTYGNGQSTTAATAFLQSSGAYSNDTYLRVKTVSLSYSFPEHLLKGTGIKNLRVYVNAQNLFTITNYKLGDPEQPGMLYTIPLQRNIVGGLSFNFQ</sequence>
<keyword evidence="10" id="KW-1185">Reference proteome</keyword>
<keyword evidence="3 7" id="KW-1134">Transmembrane beta strand</keyword>
<dbReference type="Pfam" id="PF07715">
    <property type="entry name" value="Plug"/>
    <property type="match status" value="1"/>
</dbReference>
<comment type="subcellular location">
    <subcellularLocation>
        <location evidence="1 7">Cell outer membrane</location>
        <topology evidence="1 7">Multi-pass membrane protein</topology>
    </subcellularLocation>
</comment>
<dbReference type="Gene3D" id="2.60.40.1120">
    <property type="entry name" value="Carboxypeptidase-like, regulatory domain"/>
    <property type="match status" value="1"/>
</dbReference>
<dbReference type="Pfam" id="PF13715">
    <property type="entry name" value="CarbopepD_reg_2"/>
    <property type="match status" value="1"/>
</dbReference>
<evidence type="ECO:0000259" key="8">
    <source>
        <dbReference type="Pfam" id="PF07715"/>
    </source>
</evidence>
<dbReference type="InterPro" id="IPR008969">
    <property type="entry name" value="CarboxyPept-like_regulatory"/>
</dbReference>
<dbReference type="Proteomes" id="UP000318733">
    <property type="component" value="Unassembled WGS sequence"/>
</dbReference>
<dbReference type="NCBIfam" id="TIGR04057">
    <property type="entry name" value="SusC_RagA_signa"/>
    <property type="match status" value="1"/>
</dbReference>
<keyword evidence="6 7" id="KW-0998">Cell outer membrane</keyword>
<evidence type="ECO:0000313" key="9">
    <source>
        <dbReference type="EMBL" id="TSJ44478.1"/>
    </source>
</evidence>
<keyword evidence="2 7" id="KW-0813">Transport</keyword>
<evidence type="ECO:0000256" key="5">
    <source>
        <dbReference type="ARBA" id="ARBA00023136"/>
    </source>
</evidence>
<dbReference type="SUPFAM" id="SSF49464">
    <property type="entry name" value="Carboxypeptidase regulatory domain-like"/>
    <property type="match status" value="1"/>
</dbReference>
<keyword evidence="5 7" id="KW-0472">Membrane</keyword>
<evidence type="ECO:0000256" key="4">
    <source>
        <dbReference type="ARBA" id="ARBA00022692"/>
    </source>
</evidence>
<evidence type="ECO:0000256" key="7">
    <source>
        <dbReference type="PROSITE-ProRule" id="PRU01360"/>
    </source>
</evidence>
<dbReference type="Gene3D" id="2.170.130.10">
    <property type="entry name" value="TonB-dependent receptor, plug domain"/>
    <property type="match status" value="1"/>
</dbReference>
<evidence type="ECO:0000256" key="3">
    <source>
        <dbReference type="ARBA" id="ARBA00022452"/>
    </source>
</evidence>
<dbReference type="GO" id="GO:0009279">
    <property type="term" value="C:cell outer membrane"/>
    <property type="evidence" value="ECO:0007669"/>
    <property type="project" value="UniProtKB-SubCell"/>
</dbReference>
<dbReference type="OrthoDB" id="9768177at2"/>
<dbReference type="Gene3D" id="3.55.50.30">
    <property type="match status" value="1"/>
</dbReference>
<dbReference type="InterPro" id="IPR023997">
    <property type="entry name" value="TonB-dep_OMP_SusC/RagA_CS"/>
</dbReference>
<dbReference type="PROSITE" id="PS52016">
    <property type="entry name" value="TONB_DEPENDENT_REC_3"/>
    <property type="match status" value="1"/>
</dbReference>
<evidence type="ECO:0000256" key="2">
    <source>
        <dbReference type="ARBA" id="ARBA00022448"/>
    </source>
</evidence>
<dbReference type="NCBIfam" id="TIGR04056">
    <property type="entry name" value="OMP_RagA_SusC"/>
    <property type="match status" value="1"/>
</dbReference>
<accession>A0A556MXC5</accession>
<protein>
    <submittedName>
        <fullName evidence="9">SusC/RagA family TonB-linked outer membrane protein</fullName>
    </submittedName>
</protein>
<reference evidence="9 10" key="1">
    <citation type="submission" date="2019-07" db="EMBL/GenBank/DDBJ databases">
        <authorList>
            <person name="Huq M.A."/>
        </authorList>
    </citation>
    <scope>NUCLEOTIDE SEQUENCE [LARGE SCALE GENOMIC DNA]</scope>
    <source>
        <strain evidence="9 10">MAH-19</strain>
    </source>
</reference>
<dbReference type="InterPro" id="IPR012910">
    <property type="entry name" value="Plug_dom"/>
</dbReference>
<comment type="similarity">
    <text evidence="7">Belongs to the TonB-dependent receptor family.</text>
</comment>
<name>A0A556MXC5_9SPHI</name>
<dbReference type="InterPro" id="IPR039426">
    <property type="entry name" value="TonB-dep_rcpt-like"/>
</dbReference>
<evidence type="ECO:0000256" key="1">
    <source>
        <dbReference type="ARBA" id="ARBA00004571"/>
    </source>
</evidence>
<dbReference type="EMBL" id="VLPK01000001">
    <property type="protein sequence ID" value="TSJ44478.1"/>
    <property type="molecule type" value="Genomic_DNA"/>
</dbReference>
<dbReference type="SUPFAM" id="SSF56935">
    <property type="entry name" value="Porins"/>
    <property type="match status" value="1"/>
</dbReference>
<dbReference type="InterPro" id="IPR023996">
    <property type="entry name" value="TonB-dep_OMP_SusC/RagA"/>
</dbReference>
<proteinExistence type="inferred from homology"/>
<dbReference type="AlphaFoldDB" id="A0A556MXC5"/>